<proteinExistence type="predicted"/>
<organism evidence="2 3">
    <name type="scientific">Armillaria gallica</name>
    <name type="common">Bulbous honey fungus</name>
    <name type="synonym">Armillaria bulbosa</name>
    <dbReference type="NCBI Taxonomy" id="47427"/>
    <lineage>
        <taxon>Eukaryota</taxon>
        <taxon>Fungi</taxon>
        <taxon>Dikarya</taxon>
        <taxon>Basidiomycota</taxon>
        <taxon>Agaricomycotina</taxon>
        <taxon>Agaricomycetes</taxon>
        <taxon>Agaricomycetidae</taxon>
        <taxon>Agaricales</taxon>
        <taxon>Marasmiineae</taxon>
        <taxon>Physalacriaceae</taxon>
        <taxon>Armillaria</taxon>
    </lineage>
</organism>
<evidence type="ECO:0000313" key="2">
    <source>
        <dbReference type="EMBL" id="PBK83695.1"/>
    </source>
</evidence>
<feature type="region of interest" description="Disordered" evidence="1">
    <location>
        <begin position="79"/>
        <end position="144"/>
    </location>
</feature>
<evidence type="ECO:0000256" key="1">
    <source>
        <dbReference type="SAM" id="MobiDB-lite"/>
    </source>
</evidence>
<dbReference type="InParanoid" id="A0A2H3CKY2"/>
<reference evidence="3" key="1">
    <citation type="journal article" date="2017" name="Nat. Ecol. Evol.">
        <title>Genome expansion and lineage-specific genetic innovations in the forest pathogenic fungi Armillaria.</title>
        <authorList>
            <person name="Sipos G."/>
            <person name="Prasanna A.N."/>
            <person name="Walter M.C."/>
            <person name="O'Connor E."/>
            <person name="Balint B."/>
            <person name="Krizsan K."/>
            <person name="Kiss B."/>
            <person name="Hess J."/>
            <person name="Varga T."/>
            <person name="Slot J."/>
            <person name="Riley R."/>
            <person name="Boka B."/>
            <person name="Rigling D."/>
            <person name="Barry K."/>
            <person name="Lee J."/>
            <person name="Mihaltcheva S."/>
            <person name="LaButti K."/>
            <person name="Lipzen A."/>
            <person name="Waldron R."/>
            <person name="Moloney N.M."/>
            <person name="Sperisen C."/>
            <person name="Kredics L."/>
            <person name="Vagvoelgyi C."/>
            <person name="Patrignani A."/>
            <person name="Fitzpatrick D."/>
            <person name="Nagy I."/>
            <person name="Doyle S."/>
            <person name="Anderson J.B."/>
            <person name="Grigoriev I.V."/>
            <person name="Gueldener U."/>
            <person name="Muensterkoetter M."/>
            <person name="Nagy L.G."/>
        </authorList>
    </citation>
    <scope>NUCLEOTIDE SEQUENCE [LARGE SCALE GENOMIC DNA]</scope>
    <source>
        <strain evidence="3">Ar21-2</strain>
    </source>
</reference>
<dbReference type="Proteomes" id="UP000217790">
    <property type="component" value="Unassembled WGS sequence"/>
</dbReference>
<dbReference type="EMBL" id="KZ293704">
    <property type="protein sequence ID" value="PBK83695.1"/>
    <property type="molecule type" value="Genomic_DNA"/>
</dbReference>
<evidence type="ECO:0000313" key="3">
    <source>
        <dbReference type="Proteomes" id="UP000217790"/>
    </source>
</evidence>
<sequence>MNIRAWKYKYDASLLRYHKQDVLQKFFGFHETRSNGVFSPWGGPVIQIANSEFNLAQVVQACVEEEELLAGLDMYDPIDSQSLLSSPPSTPPTSHPPSPTPDISLTPAHVVTDAPPPPPPQARPSKSHSKEQSRQNHKRKQQNN</sequence>
<name>A0A2H3CKY2_ARMGA</name>
<protein>
    <submittedName>
        <fullName evidence="2">Uncharacterized protein</fullName>
    </submittedName>
</protein>
<keyword evidence="3" id="KW-1185">Reference proteome</keyword>
<feature type="compositionally biased region" description="Basic residues" evidence="1">
    <location>
        <begin position="135"/>
        <end position="144"/>
    </location>
</feature>
<accession>A0A2H3CKY2</accession>
<gene>
    <name evidence="2" type="ORF">ARMGADRAFT_1089135</name>
</gene>
<dbReference type="AlphaFoldDB" id="A0A2H3CKY2"/>
<feature type="compositionally biased region" description="Pro residues" evidence="1">
    <location>
        <begin position="88"/>
        <end position="100"/>
    </location>
</feature>